<comment type="caution">
    <text evidence="1">The sequence shown here is derived from an EMBL/GenBank/DDBJ whole genome shotgun (WGS) entry which is preliminary data.</text>
</comment>
<sequence>MTPQMATGAAAGIAVAGAGGTAIAYASGAFGYPTYFSVAKEAEEIKNKKKYIGDNEKEVKGWLKEANKETTYKQALKTKLSSMDGKGLPTKPDQTIINKLETPNTLEENEATSIYNYVTAWCDSKKDLKHKEGGTNDTFDVFKGVCFVNNTPSAT</sequence>
<dbReference type="AlphaFoldDB" id="A0A478FQ11"/>
<accession>A0A478FQ11</accession>
<name>A0A478FQ11_9MOLU</name>
<reference evidence="1 2" key="1">
    <citation type="submission" date="2019-01" db="EMBL/GenBank/DDBJ databases">
        <title>Draft genome sequences of Candidatus Mycoplasma haemohominis SWG34-3 identified from a patient with pyrexia, anemia and liver dysfunction.</title>
        <authorList>
            <person name="Sekizuka T."/>
            <person name="Hattori N."/>
            <person name="Katano H."/>
            <person name="Takuma T."/>
            <person name="Ito T."/>
            <person name="Arai N."/>
            <person name="Yanai R."/>
            <person name="Ishii S."/>
            <person name="Miura Y."/>
            <person name="Tokunaga T."/>
            <person name="Watanabe H."/>
            <person name="Nomura N."/>
            <person name="Eguchi J."/>
            <person name="Arai T."/>
            <person name="Hasegawa H."/>
            <person name="Nakamaki T."/>
            <person name="Wakita T."/>
            <person name="Niki Y."/>
            <person name="Kuroda M."/>
        </authorList>
    </citation>
    <scope>NUCLEOTIDE SEQUENCE [LARGE SCALE GENOMIC DNA]</scope>
    <source>
        <strain evidence="1">SWG34-3</strain>
    </source>
</reference>
<dbReference type="Proteomes" id="UP000324831">
    <property type="component" value="Unassembled WGS sequence"/>
</dbReference>
<dbReference type="EMBL" id="BIMN01000002">
    <property type="protein sequence ID" value="GCE63513.1"/>
    <property type="molecule type" value="Genomic_DNA"/>
</dbReference>
<evidence type="ECO:0000313" key="1">
    <source>
        <dbReference type="EMBL" id="GCE63513.1"/>
    </source>
</evidence>
<proteinExistence type="predicted"/>
<organism evidence="1 2">
    <name type="scientific">Candidatus Mycoplasma haematohominis</name>
    <dbReference type="NCBI Taxonomy" id="1494318"/>
    <lineage>
        <taxon>Bacteria</taxon>
        <taxon>Bacillati</taxon>
        <taxon>Mycoplasmatota</taxon>
        <taxon>Mollicutes</taxon>
        <taxon>Mycoplasmataceae</taxon>
        <taxon>Mycoplasma</taxon>
    </lineage>
</organism>
<protein>
    <submittedName>
        <fullName evidence="1">Uncharacterized protein</fullName>
    </submittedName>
</protein>
<evidence type="ECO:0000313" key="2">
    <source>
        <dbReference type="Proteomes" id="UP000324831"/>
    </source>
</evidence>
<dbReference type="RefSeq" id="WP_216083574.1">
    <property type="nucleotide sequence ID" value="NZ_CACTIB010000031.1"/>
</dbReference>
<gene>
    <name evidence="1" type="ORF">MHSWG343_05100</name>
</gene>